<dbReference type="InterPro" id="IPR000719">
    <property type="entry name" value="Prot_kinase_dom"/>
</dbReference>
<evidence type="ECO:0000256" key="4">
    <source>
        <dbReference type="ARBA" id="ARBA00022777"/>
    </source>
</evidence>
<dbReference type="PROSITE" id="PS00107">
    <property type="entry name" value="PROTEIN_KINASE_ATP"/>
    <property type="match status" value="1"/>
</dbReference>
<protein>
    <submittedName>
        <fullName evidence="9">Kinase-like domain-containing protein</fullName>
    </submittedName>
</protein>
<evidence type="ECO:0000256" key="1">
    <source>
        <dbReference type="ARBA" id="ARBA00022527"/>
    </source>
</evidence>
<evidence type="ECO:0000313" key="9">
    <source>
        <dbReference type="EMBL" id="ORZ16445.1"/>
    </source>
</evidence>
<dbReference type="FunFam" id="1.10.510.10:FF:000571">
    <property type="entry name" value="Maternal embryonic leucine zipper kinase"/>
    <property type="match status" value="1"/>
</dbReference>
<sequence>MVLAGRSLIPYKTTGSLAPTNQPHLPDHCIPSPVLTTYTIVKDYDPITGNKIINNKYMIIRELGHGVHGKVKLAQSLRTAEFVAIKVVDKRVRKRQLNHTLLRRAQQQQQHHHRDRHHHQHMTCIDKEHEQKIRREIAILKKSIHPHVVKLMEVMEDPDGDKIYMVLEYMDGGEILWRDGQDQPVLNVHQARCIFRDVVSGLDYLHYQGIIHRDIKPSNLLYSKDRVVKITDFGVSYFNKSLTGGNRSKSTEASQQVDHALAETEGTPAFFAPELCWADDPDRRDERYQITKAIDVWALGVTLYCFIFGRCPFIAATEYELFEVIPNQPLIFPDDNSNNILDGHLQDLLERLMDKNPLDRITLEEVKAHHWVIQDLDQPELWWNEVDVQQYRTAHVTDEDMTQVYTVDTITDRLRNSIDKLSSSFSHLTQNITRRRSKRHCQPTIIENQHICTASDPLYNPSPTINITSLLPLSPPPMVTTMLYISNDPPSAASPSPRDMVPAMVMHAIDSSGSNYTSNETNYSAELNTDAFDRRRQDQHRYHGGAGDGKEDGRQRHKYQRSSSSTSSMSGLVVSFGRHQQQPTPNS</sequence>
<dbReference type="GO" id="GO:0007165">
    <property type="term" value="P:signal transduction"/>
    <property type="evidence" value="ECO:0007669"/>
    <property type="project" value="TreeGrafter"/>
</dbReference>
<dbReference type="PROSITE" id="PS00108">
    <property type="entry name" value="PROTEIN_KINASE_ST"/>
    <property type="match status" value="1"/>
</dbReference>
<keyword evidence="2" id="KW-0808">Transferase</keyword>
<evidence type="ECO:0000313" key="10">
    <source>
        <dbReference type="Proteomes" id="UP000193560"/>
    </source>
</evidence>
<dbReference type="SMART" id="SM00220">
    <property type="entry name" value="S_TKc"/>
    <property type="match status" value="1"/>
</dbReference>
<feature type="compositionally biased region" description="Basic and acidic residues" evidence="7">
    <location>
        <begin position="531"/>
        <end position="541"/>
    </location>
</feature>
<dbReference type="EMBL" id="MCGE01000011">
    <property type="protein sequence ID" value="ORZ16445.1"/>
    <property type="molecule type" value="Genomic_DNA"/>
</dbReference>
<organism evidence="9 10">
    <name type="scientific">Absidia repens</name>
    <dbReference type="NCBI Taxonomy" id="90262"/>
    <lineage>
        <taxon>Eukaryota</taxon>
        <taxon>Fungi</taxon>
        <taxon>Fungi incertae sedis</taxon>
        <taxon>Mucoromycota</taxon>
        <taxon>Mucoromycotina</taxon>
        <taxon>Mucoromycetes</taxon>
        <taxon>Mucorales</taxon>
        <taxon>Cunninghamellaceae</taxon>
        <taxon>Absidia</taxon>
    </lineage>
</organism>
<dbReference type="GO" id="GO:0004674">
    <property type="term" value="F:protein serine/threonine kinase activity"/>
    <property type="evidence" value="ECO:0007669"/>
    <property type="project" value="UniProtKB-KW"/>
</dbReference>
<feature type="compositionally biased region" description="Polar residues" evidence="7">
    <location>
        <begin position="578"/>
        <end position="587"/>
    </location>
</feature>
<dbReference type="InterPro" id="IPR011009">
    <property type="entry name" value="Kinase-like_dom_sf"/>
</dbReference>
<dbReference type="CDD" id="cd14008">
    <property type="entry name" value="STKc_LKB1_CaMKK"/>
    <property type="match status" value="1"/>
</dbReference>
<keyword evidence="4 9" id="KW-0418">Kinase</keyword>
<keyword evidence="1" id="KW-0723">Serine/threonine-protein kinase</keyword>
<dbReference type="OrthoDB" id="68483at2759"/>
<evidence type="ECO:0000256" key="3">
    <source>
        <dbReference type="ARBA" id="ARBA00022741"/>
    </source>
</evidence>
<evidence type="ECO:0000256" key="7">
    <source>
        <dbReference type="SAM" id="MobiDB-lite"/>
    </source>
</evidence>
<proteinExistence type="predicted"/>
<dbReference type="PANTHER" id="PTHR43895:SF152">
    <property type="entry name" value="SERINE_THREONINE-PROTEIN KINASE TOS3"/>
    <property type="match status" value="1"/>
</dbReference>
<evidence type="ECO:0000256" key="2">
    <source>
        <dbReference type="ARBA" id="ARBA00022679"/>
    </source>
</evidence>
<gene>
    <name evidence="9" type="ORF">BCR42DRAFT_415064</name>
</gene>
<comment type="caution">
    <text evidence="9">The sequence shown here is derived from an EMBL/GenBank/DDBJ whole genome shotgun (WGS) entry which is preliminary data.</text>
</comment>
<dbReference type="InterPro" id="IPR017441">
    <property type="entry name" value="Protein_kinase_ATP_BS"/>
</dbReference>
<dbReference type="Gene3D" id="1.10.510.10">
    <property type="entry name" value="Transferase(Phosphotransferase) domain 1"/>
    <property type="match status" value="1"/>
</dbReference>
<keyword evidence="5 6" id="KW-0067">ATP-binding</keyword>
<dbReference type="Proteomes" id="UP000193560">
    <property type="component" value="Unassembled WGS sequence"/>
</dbReference>
<dbReference type="InterPro" id="IPR008271">
    <property type="entry name" value="Ser/Thr_kinase_AS"/>
</dbReference>
<accession>A0A1X2IH58</accession>
<dbReference type="AlphaFoldDB" id="A0A1X2IH58"/>
<dbReference type="PANTHER" id="PTHR43895">
    <property type="entry name" value="CALCIUM/CALMODULIN-DEPENDENT PROTEIN KINASE KINASE-RELATED"/>
    <property type="match status" value="1"/>
</dbReference>
<keyword evidence="3 6" id="KW-0547">Nucleotide-binding</keyword>
<keyword evidence="10" id="KW-1185">Reference proteome</keyword>
<feature type="binding site" evidence="6">
    <location>
        <position position="94"/>
    </location>
    <ligand>
        <name>ATP</name>
        <dbReference type="ChEBI" id="CHEBI:30616"/>
    </ligand>
</feature>
<name>A0A1X2IH58_9FUNG</name>
<evidence type="ECO:0000256" key="6">
    <source>
        <dbReference type="PROSITE-ProRule" id="PRU10141"/>
    </source>
</evidence>
<dbReference type="SUPFAM" id="SSF56112">
    <property type="entry name" value="Protein kinase-like (PK-like)"/>
    <property type="match status" value="1"/>
</dbReference>
<dbReference type="Pfam" id="PF00069">
    <property type="entry name" value="Pkinase"/>
    <property type="match status" value="1"/>
</dbReference>
<dbReference type="PROSITE" id="PS50011">
    <property type="entry name" value="PROTEIN_KINASE_DOM"/>
    <property type="match status" value="1"/>
</dbReference>
<feature type="region of interest" description="Disordered" evidence="7">
    <location>
        <begin position="528"/>
        <end position="587"/>
    </location>
</feature>
<dbReference type="GO" id="GO:0005524">
    <property type="term" value="F:ATP binding"/>
    <property type="evidence" value="ECO:0007669"/>
    <property type="project" value="UniProtKB-UniRule"/>
</dbReference>
<feature type="domain" description="Protein kinase" evidence="8">
    <location>
        <begin position="57"/>
        <end position="372"/>
    </location>
</feature>
<evidence type="ECO:0000259" key="8">
    <source>
        <dbReference type="PROSITE" id="PS50011"/>
    </source>
</evidence>
<reference evidence="9 10" key="1">
    <citation type="submission" date="2016-07" db="EMBL/GenBank/DDBJ databases">
        <title>Pervasive Adenine N6-methylation of Active Genes in Fungi.</title>
        <authorList>
            <consortium name="DOE Joint Genome Institute"/>
            <person name="Mondo S.J."/>
            <person name="Dannebaum R.O."/>
            <person name="Kuo R.C."/>
            <person name="Labutti K."/>
            <person name="Haridas S."/>
            <person name="Kuo A."/>
            <person name="Salamov A."/>
            <person name="Ahrendt S.R."/>
            <person name="Lipzen A."/>
            <person name="Sullivan W."/>
            <person name="Andreopoulos W.B."/>
            <person name="Clum A."/>
            <person name="Lindquist E."/>
            <person name="Daum C."/>
            <person name="Ramamoorthy G.K."/>
            <person name="Gryganskyi A."/>
            <person name="Culley D."/>
            <person name="Magnuson J.K."/>
            <person name="James T.Y."/>
            <person name="O'Malley M.A."/>
            <person name="Stajich J.E."/>
            <person name="Spatafora J.W."/>
            <person name="Visel A."/>
            <person name="Grigoriev I.V."/>
        </authorList>
    </citation>
    <scope>NUCLEOTIDE SEQUENCE [LARGE SCALE GENOMIC DNA]</scope>
    <source>
        <strain evidence="9 10">NRRL 1336</strain>
    </source>
</reference>
<dbReference type="Gene3D" id="3.30.200.20">
    <property type="entry name" value="Phosphorylase Kinase, domain 1"/>
    <property type="match status" value="1"/>
</dbReference>
<dbReference type="STRING" id="90262.A0A1X2IH58"/>
<evidence type="ECO:0000256" key="5">
    <source>
        <dbReference type="ARBA" id="ARBA00022840"/>
    </source>
</evidence>